<evidence type="ECO:0000259" key="5">
    <source>
        <dbReference type="PROSITE" id="PS50102"/>
    </source>
</evidence>
<feature type="domain" description="RRM" evidence="5">
    <location>
        <begin position="8"/>
        <end position="78"/>
    </location>
</feature>
<reference evidence="6 7" key="1">
    <citation type="journal article" date="2024" name="Nat. Commun.">
        <title>Phylogenomics reveals the evolutionary origins of lichenization in chlorophyte algae.</title>
        <authorList>
            <person name="Puginier C."/>
            <person name="Libourel C."/>
            <person name="Otte J."/>
            <person name="Skaloud P."/>
            <person name="Haon M."/>
            <person name="Grisel S."/>
            <person name="Petersen M."/>
            <person name="Berrin J.G."/>
            <person name="Delaux P.M."/>
            <person name="Dal Grande F."/>
            <person name="Keller J."/>
        </authorList>
    </citation>
    <scope>NUCLEOTIDE SEQUENCE [LARGE SCALE GENOMIC DNA]</scope>
    <source>
        <strain evidence="6 7">SAG 216-7</strain>
    </source>
</reference>
<dbReference type="CDD" id="cd12254">
    <property type="entry name" value="RRM_hnRNPH_ESRPs_RBM12_like"/>
    <property type="match status" value="3"/>
</dbReference>
<keyword evidence="2 3" id="KW-0694">RNA-binding</keyword>
<feature type="compositionally biased region" description="Low complexity" evidence="4">
    <location>
        <begin position="391"/>
        <end position="426"/>
    </location>
</feature>
<dbReference type="InterPro" id="IPR035979">
    <property type="entry name" value="RBD_domain_sf"/>
</dbReference>
<evidence type="ECO:0000256" key="1">
    <source>
        <dbReference type="ARBA" id="ARBA00022737"/>
    </source>
</evidence>
<evidence type="ECO:0000313" key="7">
    <source>
        <dbReference type="Proteomes" id="UP001491310"/>
    </source>
</evidence>
<proteinExistence type="predicted"/>
<feature type="compositionally biased region" description="Low complexity" evidence="4">
    <location>
        <begin position="457"/>
        <end position="469"/>
    </location>
</feature>
<accession>A0ABR2YYK9</accession>
<feature type="compositionally biased region" description="Pro residues" evidence="4">
    <location>
        <begin position="336"/>
        <end position="345"/>
    </location>
</feature>
<keyword evidence="1" id="KW-0677">Repeat</keyword>
<keyword evidence="7" id="KW-1185">Reference proteome</keyword>
<feature type="region of interest" description="Disordered" evidence="4">
    <location>
        <begin position="391"/>
        <end position="469"/>
    </location>
</feature>
<feature type="region of interest" description="Disordered" evidence="4">
    <location>
        <begin position="333"/>
        <end position="379"/>
    </location>
</feature>
<dbReference type="EMBL" id="JALJOT010000003">
    <property type="protein sequence ID" value="KAK9916737.1"/>
    <property type="molecule type" value="Genomic_DNA"/>
</dbReference>
<dbReference type="Pfam" id="PF00076">
    <property type="entry name" value="RRM_1"/>
    <property type="match status" value="2"/>
</dbReference>
<dbReference type="InterPro" id="IPR012677">
    <property type="entry name" value="Nucleotide-bd_a/b_plait_sf"/>
</dbReference>
<evidence type="ECO:0000313" key="6">
    <source>
        <dbReference type="EMBL" id="KAK9916737.1"/>
    </source>
</evidence>
<dbReference type="SUPFAM" id="SSF54928">
    <property type="entry name" value="RNA-binding domain, RBD"/>
    <property type="match status" value="2"/>
</dbReference>
<dbReference type="SMART" id="SM00360">
    <property type="entry name" value="RRM"/>
    <property type="match status" value="3"/>
</dbReference>
<gene>
    <name evidence="6" type="ORF">WJX75_006410</name>
</gene>
<dbReference type="InterPro" id="IPR000504">
    <property type="entry name" value="RRM_dom"/>
</dbReference>
<dbReference type="Proteomes" id="UP001491310">
    <property type="component" value="Unassembled WGS sequence"/>
</dbReference>
<dbReference type="Gene3D" id="3.30.70.330">
    <property type="match status" value="3"/>
</dbReference>
<dbReference type="InterPro" id="IPR050666">
    <property type="entry name" value="ESRP"/>
</dbReference>
<evidence type="ECO:0000256" key="4">
    <source>
        <dbReference type="SAM" id="MobiDB-lite"/>
    </source>
</evidence>
<feature type="compositionally biased region" description="Pro residues" evidence="4">
    <location>
        <begin position="427"/>
        <end position="443"/>
    </location>
</feature>
<evidence type="ECO:0000256" key="3">
    <source>
        <dbReference type="PROSITE-ProRule" id="PRU00176"/>
    </source>
</evidence>
<comment type="caution">
    <text evidence="6">The sequence shown here is derived from an EMBL/GenBank/DDBJ whole genome shotgun (WGS) entry which is preliminary data.</text>
</comment>
<dbReference type="PANTHER" id="PTHR13976">
    <property type="entry name" value="HETEROGENEOUS NUCLEAR RIBONUCLEOPROTEIN-RELATED"/>
    <property type="match status" value="1"/>
</dbReference>
<protein>
    <recommendedName>
        <fullName evidence="5">RRM domain-containing protein</fullName>
    </recommendedName>
</protein>
<name>A0ABR2YYK9_9CHLO</name>
<evidence type="ECO:0000256" key="2">
    <source>
        <dbReference type="ARBA" id="ARBA00022884"/>
    </source>
</evidence>
<feature type="compositionally biased region" description="Pro residues" evidence="4">
    <location>
        <begin position="604"/>
        <end position="618"/>
    </location>
</feature>
<feature type="domain" description="RRM" evidence="5">
    <location>
        <begin position="102"/>
        <end position="181"/>
    </location>
</feature>
<sequence length="659" mass="70419">MMGEPRSSLTKIRGLPYDATDEEIKDFFRGFETSVIHICRRDGRTTGEAYVEFKTAAIAEEASKARNQQVLRHRYLEIFEIPEKNVQHIKQAQGLVDPFPGWVLRMRGLPYSATSEDVVHFFEGIDIERGSAGIAFTCTPDGRPKGEAYVEFPSEDAQKEALKRHKNEIGDRYIELFVSSKANMIQAVQQSNIYLGQSQHAMGPSMLPHPLPPLPMHATLMGYAAPYGHAPYGQGAPMQSVVSADGSTLRLRGLPYSAGVDEITSFFAGFSLASDGIQVVTKPDKEGNQMGTGVAYVRFGNPDEAERARKERHRAQMGARYIECLPFTASHYTSPPHVPPPPPPYALGQYPSGIGTAQRPYLPLTSLGRGLPPQPQQQAYDDARLYAQQQGAMRAGPGRPGRGNAAATGRARSAAGARGGRSMAWPPTQPPGRPPGQAPPPPYSVQTPSPRASRGYQPQAGPRGAGGMARPQLRVATGDYAAQQAAAQQHQQMLLQQQFLMHQHMIQQQHQRYLSGGWGPVYSEAQLGVQGPPSSPSWYSMQGGLVSSGAPYAQPGAGTLSGHSTAVQFHEVPHRERPAAAMPVDPETLPPVSEIAAAVLASPEAPPPGPLTSPPPPGGSVTTARGASPPAASAVPHTALSDAELEGAAAARGSPTARV</sequence>
<dbReference type="PROSITE" id="PS50102">
    <property type="entry name" value="RRM"/>
    <property type="match status" value="2"/>
</dbReference>
<feature type="region of interest" description="Disordered" evidence="4">
    <location>
        <begin position="602"/>
        <end position="659"/>
    </location>
</feature>
<organism evidence="6 7">
    <name type="scientific">Coccomyxa subellipsoidea</name>
    <dbReference type="NCBI Taxonomy" id="248742"/>
    <lineage>
        <taxon>Eukaryota</taxon>
        <taxon>Viridiplantae</taxon>
        <taxon>Chlorophyta</taxon>
        <taxon>core chlorophytes</taxon>
        <taxon>Trebouxiophyceae</taxon>
        <taxon>Trebouxiophyceae incertae sedis</taxon>
        <taxon>Coccomyxaceae</taxon>
        <taxon>Coccomyxa</taxon>
    </lineage>
</organism>